<proteinExistence type="predicted"/>
<protein>
    <recommendedName>
        <fullName evidence="3">Transcriptional regulator</fullName>
    </recommendedName>
</protein>
<sequence>MKTTKFSKEKIESQDDYNQVMSEIDGLVDCPDYSEEFYRLVFLSKLIEDYDIETGEYDF</sequence>
<evidence type="ECO:0000313" key="2">
    <source>
        <dbReference type="Proteomes" id="UP000732105"/>
    </source>
</evidence>
<dbReference type="RefSeq" id="WP_171597593.1">
    <property type="nucleotide sequence ID" value="NZ_RZNH01000076.1"/>
</dbReference>
<dbReference type="Proteomes" id="UP000732105">
    <property type="component" value="Unassembled WGS sequence"/>
</dbReference>
<accession>A0ABX1X1Q9</accession>
<gene>
    <name evidence="1" type="ORF">ELS83_21365</name>
</gene>
<dbReference type="EMBL" id="RZNH01000076">
    <property type="protein sequence ID" value="NOU62343.1"/>
    <property type="molecule type" value="Genomic_DNA"/>
</dbReference>
<evidence type="ECO:0000313" key="1">
    <source>
        <dbReference type="EMBL" id="NOU62343.1"/>
    </source>
</evidence>
<evidence type="ECO:0008006" key="3">
    <source>
        <dbReference type="Google" id="ProtNLM"/>
    </source>
</evidence>
<comment type="caution">
    <text evidence="1">The sequence shown here is derived from an EMBL/GenBank/DDBJ whole genome shotgun (WGS) entry which is preliminary data.</text>
</comment>
<name>A0ABX1X1Q9_9BACT</name>
<organism evidence="1 2">
    <name type="scientific">Marinifilum caeruleilacunae</name>
    <dbReference type="NCBI Taxonomy" id="2499076"/>
    <lineage>
        <taxon>Bacteria</taxon>
        <taxon>Pseudomonadati</taxon>
        <taxon>Bacteroidota</taxon>
        <taxon>Bacteroidia</taxon>
        <taxon>Marinilabiliales</taxon>
        <taxon>Marinifilaceae</taxon>
    </lineage>
</organism>
<keyword evidence="2" id="KW-1185">Reference proteome</keyword>
<reference evidence="1 2" key="1">
    <citation type="submission" date="2018-12" db="EMBL/GenBank/DDBJ databases">
        <title>Marinifilum JC070 sp. nov., a marine bacterium isolated from Yongle Blue Hole in the South China Sea.</title>
        <authorList>
            <person name="Fu T."/>
        </authorList>
    </citation>
    <scope>NUCLEOTIDE SEQUENCE [LARGE SCALE GENOMIC DNA]</scope>
    <source>
        <strain evidence="1 2">JC070</strain>
    </source>
</reference>